<dbReference type="InterPro" id="IPR011701">
    <property type="entry name" value="MFS"/>
</dbReference>
<dbReference type="Gene3D" id="1.20.1720.10">
    <property type="entry name" value="Multidrug resistance protein D"/>
    <property type="match status" value="1"/>
</dbReference>
<keyword evidence="5" id="KW-0812">Transmembrane</keyword>
<evidence type="ECO:0000256" key="3">
    <source>
        <dbReference type="ARBA" id="ARBA00022448"/>
    </source>
</evidence>
<dbReference type="RefSeq" id="WP_091434687.1">
    <property type="nucleotide sequence ID" value="NZ_BMMJ01000001.1"/>
</dbReference>
<dbReference type="PANTHER" id="PTHR42718:SF9">
    <property type="entry name" value="MAJOR FACILITATOR SUPERFAMILY MULTIDRUG TRANSPORTER MFSC"/>
    <property type="match status" value="1"/>
</dbReference>
<dbReference type="GO" id="GO:0005886">
    <property type="term" value="C:plasma membrane"/>
    <property type="evidence" value="ECO:0007669"/>
    <property type="project" value="UniProtKB-SubCell"/>
</dbReference>
<protein>
    <submittedName>
        <fullName evidence="10">Drug resistance transporter, EmrB/QacA subfamily</fullName>
    </submittedName>
</protein>
<dbReference type="PROSITE" id="PS50850">
    <property type="entry name" value="MFS"/>
    <property type="match status" value="1"/>
</dbReference>
<evidence type="ECO:0000256" key="5">
    <source>
        <dbReference type="ARBA" id="ARBA00022692"/>
    </source>
</evidence>
<organism evidence="10 11">
    <name type="scientific">Micromonospora yangpuensis</name>
    <dbReference type="NCBI Taxonomy" id="683228"/>
    <lineage>
        <taxon>Bacteria</taxon>
        <taxon>Bacillati</taxon>
        <taxon>Actinomycetota</taxon>
        <taxon>Actinomycetes</taxon>
        <taxon>Micromonosporales</taxon>
        <taxon>Micromonosporaceae</taxon>
        <taxon>Micromonospora</taxon>
    </lineage>
</organism>
<dbReference type="GO" id="GO:0022857">
    <property type="term" value="F:transmembrane transporter activity"/>
    <property type="evidence" value="ECO:0007669"/>
    <property type="project" value="InterPro"/>
</dbReference>
<dbReference type="SUPFAM" id="SSF103473">
    <property type="entry name" value="MFS general substrate transporter"/>
    <property type="match status" value="1"/>
</dbReference>
<comment type="subcellular location">
    <subcellularLocation>
        <location evidence="1">Cell membrane</location>
        <topology evidence="1">Multi-pass membrane protein</topology>
    </subcellularLocation>
</comment>
<evidence type="ECO:0000256" key="6">
    <source>
        <dbReference type="ARBA" id="ARBA00022989"/>
    </source>
</evidence>
<dbReference type="Pfam" id="PF07690">
    <property type="entry name" value="MFS_1"/>
    <property type="match status" value="1"/>
</dbReference>
<evidence type="ECO:0000256" key="2">
    <source>
        <dbReference type="ARBA" id="ARBA00008537"/>
    </source>
</evidence>
<accession>A0A1C6U650</accession>
<evidence type="ECO:0000256" key="8">
    <source>
        <dbReference type="SAM" id="MobiDB-lite"/>
    </source>
</evidence>
<name>A0A1C6U650_9ACTN</name>
<dbReference type="Gene3D" id="1.20.1250.20">
    <property type="entry name" value="MFS general substrate transporter like domains"/>
    <property type="match status" value="1"/>
</dbReference>
<keyword evidence="7" id="KW-0472">Membrane</keyword>
<dbReference type="PANTHER" id="PTHR42718">
    <property type="entry name" value="MAJOR FACILITATOR SUPERFAMILY MULTIDRUG TRANSPORTER MFSC"/>
    <property type="match status" value="1"/>
</dbReference>
<dbReference type="NCBIfam" id="TIGR00711">
    <property type="entry name" value="efflux_EmrB"/>
    <property type="match status" value="1"/>
</dbReference>
<dbReference type="STRING" id="683228.GA0070617_1199"/>
<dbReference type="AlphaFoldDB" id="A0A1C6U650"/>
<dbReference type="InterPro" id="IPR036259">
    <property type="entry name" value="MFS_trans_sf"/>
</dbReference>
<evidence type="ECO:0000256" key="4">
    <source>
        <dbReference type="ARBA" id="ARBA00022475"/>
    </source>
</evidence>
<keyword evidence="11" id="KW-1185">Reference proteome</keyword>
<evidence type="ECO:0000259" key="9">
    <source>
        <dbReference type="PROSITE" id="PS50850"/>
    </source>
</evidence>
<feature type="domain" description="Major facilitator superfamily (MFS) profile" evidence="9">
    <location>
        <begin position="11"/>
        <end position="524"/>
    </location>
</feature>
<dbReference type="OrthoDB" id="3218494at2"/>
<dbReference type="EMBL" id="FMIA01000002">
    <property type="protein sequence ID" value="SCL49497.1"/>
    <property type="molecule type" value="Genomic_DNA"/>
</dbReference>
<feature type="region of interest" description="Disordered" evidence="8">
    <location>
        <begin position="523"/>
        <end position="544"/>
    </location>
</feature>
<reference evidence="10 11" key="1">
    <citation type="submission" date="2016-06" db="EMBL/GenBank/DDBJ databases">
        <authorList>
            <person name="Kjaerup R.B."/>
            <person name="Dalgaard T.S."/>
            <person name="Juul-Madsen H.R."/>
        </authorList>
    </citation>
    <scope>NUCLEOTIDE SEQUENCE [LARGE SCALE GENOMIC DNA]</scope>
    <source>
        <strain evidence="10 11">DSM 45577</strain>
    </source>
</reference>
<dbReference type="CDD" id="cd17321">
    <property type="entry name" value="MFS_MMR_MDR_like"/>
    <property type="match status" value="1"/>
</dbReference>
<comment type="similarity">
    <text evidence="2">Belongs to the major facilitator superfamily. EmrB family.</text>
</comment>
<proteinExistence type="inferred from homology"/>
<evidence type="ECO:0000256" key="7">
    <source>
        <dbReference type="ARBA" id="ARBA00023136"/>
    </source>
</evidence>
<evidence type="ECO:0000256" key="1">
    <source>
        <dbReference type="ARBA" id="ARBA00004651"/>
    </source>
</evidence>
<keyword evidence="3" id="KW-0813">Transport</keyword>
<evidence type="ECO:0000313" key="11">
    <source>
        <dbReference type="Proteomes" id="UP000198937"/>
    </source>
</evidence>
<dbReference type="Proteomes" id="UP000198937">
    <property type="component" value="Unassembled WGS sequence"/>
</dbReference>
<evidence type="ECO:0000313" key="10">
    <source>
        <dbReference type="EMBL" id="SCL49497.1"/>
    </source>
</evidence>
<dbReference type="PROSITE" id="PS00216">
    <property type="entry name" value="SUGAR_TRANSPORT_1"/>
    <property type="match status" value="1"/>
</dbReference>
<dbReference type="InterPro" id="IPR020846">
    <property type="entry name" value="MFS_dom"/>
</dbReference>
<dbReference type="InterPro" id="IPR005829">
    <property type="entry name" value="Sugar_transporter_CS"/>
</dbReference>
<keyword evidence="6" id="KW-1133">Transmembrane helix</keyword>
<dbReference type="InterPro" id="IPR004638">
    <property type="entry name" value="EmrB-like"/>
</dbReference>
<sequence length="544" mass="55920">MPTQGRGRWWGLLAISLGVATIIVDATIVNVAVPAIIDDLGITSSDAQWVQEAYILVFAALLLVAGRFADRVGRRRIFVVGVVVFVAASVLAALAGSGEALIGARVLQGLGGAMMLPTSLSLLNATFTGRERGTAFAIWGATIGGAAALGPLLGGWLTTEYSWRWAFGINVPVGVVVVAATLALVAESRDERAERGVDWLGALLSVLGTTGVVFALIEGRSYGWWRREQPFRLFGLDWTSDISPVPVAAGLGLLALTALVAQQWRRNRAGRPALLDLSLFGIGSFRNGVVAAAIVSLGEFGLLFALPLWYQNVLGYSAFGTGLALLPLAVGSFLSSGLGALLTRRFGAVRVVQVGVAAELVGVAGLGLVVAPDTTWWAPLGLLFVYGVGVGLATAQLTGVSLRQVPVRQSGQGSGVQSTARQVGSAFGVAVLGTVLFASLGGILGDRLADQPGLDPGQRDQIVTAVRQSGGAAIGGLAADPRTAAVAEEARTAFSTATRYAAFAAAGFLLLGLAACARLPREAPASEPDAGAGHQLVGRGIPSV</sequence>
<keyword evidence="4" id="KW-1003">Cell membrane</keyword>
<gene>
    <name evidence="10" type="ORF">GA0070617_1199</name>
</gene>